<dbReference type="SUPFAM" id="SSF102405">
    <property type="entry name" value="MCP/YpsA-like"/>
    <property type="match status" value="1"/>
</dbReference>
<evidence type="ECO:0000256" key="2">
    <source>
        <dbReference type="RuleBase" id="RU363015"/>
    </source>
</evidence>
<dbReference type="InterPro" id="IPR031100">
    <property type="entry name" value="LOG_fam"/>
</dbReference>
<evidence type="ECO:0000313" key="3">
    <source>
        <dbReference type="EMBL" id="GAK30003.1"/>
    </source>
</evidence>
<sequence length="188" mass="20527">MKEQTIGVFMGAHDGANPDFKVAAQAVGRLIATNGYNLVYGGSATGLMGTVAKTAKEHGAYVIGIHPDNLIPEQAGPDLADEYIPVPDMDTRKRLMFDRADAFLFLAGGLGTLEELGQVLSWTKLGMYDKPIVLLNTDHFYDSLAQWLEHSAIEGFEDFIDINQYALISDPETAFAHLTKELAKTKHA</sequence>
<dbReference type="GO" id="GO:0009691">
    <property type="term" value="P:cytokinin biosynthetic process"/>
    <property type="evidence" value="ECO:0007669"/>
    <property type="project" value="UniProtKB-UniRule"/>
</dbReference>
<evidence type="ECO:0000256" key="1">
    <source>
        <dbReference type="ARBA" id="ARBA00006763"/>
    </source>
</evidence>
<dbReference type="RefSeq" id="WP_027698148.1">
    <property type="nucleotide sequence ID" value="NZ_DF820484.1"/>
</dbReference>
<dbReference type="STRING" id="1329250.WOSG25_010900"/>
<organism evidence="3 4">
    <name type="scientific">Weissella oryzae (strain DSM 25784 / JCM 18191 / LMG 30913 / SG25)</name>
    <dbReference type="NCBI Taxonomy" id="1329250"/>
    <lineage>
        <taxon>Bacteria</taxon>
        <taxon>Bacillati</taxon>
        <taxon>Bacillota</taxon>
        <taxon>Bacilli</taxon>
        <taxon>Lactobacillales</taxon>
        <taxon>Lactobacillaceae</taxon>
        <taxon>Weissella</taxon>
    </lineage>
</organism>
<dbReference type="EMBL" id="DF820484">
    <property type="protein sequence ID" value="GAK30003.1"/>
    <property type="molecule type" value="Genomic_DNA"/>
</dbReference>
<accession>A0A069CS08</accession>
<dbReference type="GO" id="GO:0016799">
    <property type="term" value="F:hydrolase activity, hydrolyzing N-glycosyl compounds"/>
    <property type="evidence" value="ECO:0007669"/>
    <property type="project" value="TreeGrafter"/>
</dbReference>
<dbReference type="PANTHER" id="PTHR31223:SF70">
    <property type="entry name" value="LOG FAMILY PROTEIN YJL055W"/>
    <property type="match status" value="1"/>
</dbReference>
<dbReference type="Pfam" id="PF03641">
    <property type="entry name" value="Lysine_decarbox"/>
    <property type="match status" value="1"/>
</dbReference>
<dbReference type="Proteomes" id="UP000030643">
    <property type="component" value="Unassembled WGS sequence"/>
</dbReference>
<gene>
    <name evidence="3" type="ORF">WOSG25_010900</name>
</gene>
<dbReference type="eggNOG" id="COG1611">
    <property type="taxonomic scope" value="Bacteria"/>
</dbReference>
<comment type="similarity">
    <text evidence="1 2">Belongs to the LOG family.</text>
</comment>
<evidence type="ECO:0000313" key="4">
    <source>
        <dbReference type="Proteomes" id="UP000030643"/>
    </source>
</evidence>
<protein>
    <recommendedName>
        <fullName evidence="2">Cytokinin riboside 5'-monophosphate phosphoribohydrolase</fullName>
        <ecNumber evidence="2">3.2.2.n1</ecNumber>
    </recommendedName>
</protein>
<dbReference type="InterPro" id="IPR005269">
    <property type="entry name" value="LOG"/>
</dbReference>
<dbReference type="PANTHER" id="PTHR31223">
    <property type="entry name" value="LOG FAMILY PROTEIN YJL055W"/>
    <property type="match status" value="1"/>
</dbReference>
<reference evidence="4" key="1">
    <citation type="journal article" date="2014" name="Genome Announc.">
        <title>Draft genome sequence of Weissella oryzae SG25T, isolated from fermented rice grains.</title>
        <authorList>
            <person name="Tanizawa Y."/>
            <person name="Fujisawa T."/>
            <person name="Mochizuki T."/>
            <person name="Kaminuma E."/>
            <person name="Suzuki Y."/>
            <person name="Nakamura Y."/>
            <person name="Tohno M."/>
        </authorList>
    </citation>
    <scope>NUCLEOTIDE SEQUENCE [LARGE SCALE GENOMIC DNA]</scope>
    <source>
        <strain evidence="4">DSM 25784 / JCM 18191 / LMG 30913 / SG25</strain>
    </source>
</reference>
<dbReference type="Gene3D" id="3.40.50.450">
    <property type="match status" value="1"/>
</dbReference>
<dbReference type="EC" id="3.2.2.n1" evidence="2"/>
<name>A0A069CS08_WEIOS</name>
<keyword evidence="4" id="KW-1185">Reference proteome</keyword>
<dbReference type="GO" id="GO:0005829">
    <property type="term" value="C:cytosol"/>
    <property type="evidence" value="ECO:0007669"/>
    <property type="project" value="TreeGrafter"/>
</dbReference>
<keyword evidence="2" id="KW-0203">Cytokinin biosynthesis</keyword>
<keyword evidence="2" id="KW-0378">Hydrolase</keyword>
<proteinExistence type="inferred from homology"/>
<dbReference type="AlphaFoldDB" id="A0A069CS08"/>
<dbReference type="OrthoDB" id="9801098at2"/>
<dbReference type="NCBIfam" id="TIGR00730">
    <property type="entry name" value="Rossman fold protein, TIGR00730 family"/>
    <property type="match status" value="1"/>
</dbReference>